<protein>
    <recommendedName>
        <fullName evidence="4">BASS family bile acid:Na+ symporter</fullName>
    </recommendedName>
</protein>
<sequence>MLSLLGALAARGPWVLVAGIVAGIALPGLAADLVPYIPHMVAGLLFLAALRIGPARMWASLTDVPRSLALLLVLQLAFPLMLVAVFGALGLLGSVFVLALLLIAMASPISGSPNMVAMMGFDPASTMRLLILGTLILPLTSLPVLYLVPALGDLQTVIAAALRLVVVILGSGAVAFALRAILPEPGLRDLKAIDGASALLLAIVVIGLMAAVNDALWTQPGTFALWTLFVCVVNFGLQAVGYIATGKPGITVIAGNRNIALFLVALPAEVMAPLLIFVGCYQVPMYLTPLITGRILKALDRAA</sequence>
<dbReference type="Proteomes" id="UP000243978">
    <property type="component" value="Unassembled WGS sequence"/>
</dbReference>
<name>A0A2T6BFI7_9RHOB</name>
<dbReference type="AlphaFoldDB" id="A0A2T6BFI7"/>
<proteinExistence type="predicted"/>
<feature type="transmembrane region" description="Helical" evidence="1">
    <location>
        <begin position="36"/>
        <end position="55"/>
    </location>
</feature>
<feature type="transmembrane region" description="Helical" evidence="1">
    <location>
        <begin position="12"/>
        <end position="30"/>
    </location>
</feature>
<dbReference type="InterPro" id="IPR038770">
    <property type="entry name" value="Na+/solute_symporter_sf"/>
</dbReference>
<keyword evidence="1" id="KW-0472">Membrane</keyword>
<reference evidence="2 3" key="1">
    <citation type="submission" date="2018-04" db="EMBL/GenBank/DDBJ databases">
        <title>Genomic Encyclopedia of Archaeal and Bacterial Type Strains, Phase II (KMG-II): from individual species to whole genera.</title>
        <authorList>
            <person name="Goeker M."/>
        </authorList>
    </citation>
    <scope>NUCLEOTIDE SEQUENCE [LARGE SCALE GENOMIC DNA]</scope>
    <source>
        <strain evidence="2 3">DSM 100977</strain>
    </source>
</reference>
<evidence type="ECO:0000256" key="1">
    <source>
        <dbReference type="SAM" id="Phobius"/>
    </source>
</evidence>
<organism evidence="2 3">
    <name type="scientific">Litoreibacter ponti</name>
    <dbReference type="NCBI Taxonomy" id="1510457"/>
    <lineage>
        <taxon>Bacteria</taxon>
        <taxon>Pseudomonadati</taxon>
        <taxon>Pseudomonadota</taxon>
        <taxon>Alphaproteobacteria</taxon>
        <taxon>Rhodobacterales</taxon>
        <taxon>Roseobacteraceae</taxon>
        <taxon>Litoreibacter</taxon>
    </lineage>
</organism>
<feature type="transmembrane region" description="Helical" evidence="1">
    <location>
        <begin position="154"/>
        <end position="178"/>
    </location>
</feature>
<evidence type="ECO:0000313" key="2">
    <source>
        <dbReference type="EMBL" id="PTX54817.1"/>
    </source>
</evidence>
<evidence type="ECO:0000313" key="3">
    <source>
        <dbReference type="Proteomes" id="UP000243978"/>
    </source>
</evidence>
<accession>A0A2T6BFI7</accession>
<dbReference type="RefSeq" id="WP_107847110.1">
    <property type="nucleotide sequence ID" value="NZ_QBKS01000002.1"/>
</dbReference>
<feature type="transmembrane region" description="Helical" evidence="1">
    <location>
        <begin position="95"/>
        <end position="117"/>
    </location>
</feature>
<keyword evidence="3" id="KW-1185">Reference proteome</keyword>
<keyword evidence="1" id="KW-1133">Transmembrane helix</keyword>
<gene>
    <name evidence="2" type="ORF">C8N43_3638</name>
</gene>
<dbReference type="OrthoDB" id="8477735at2"/>
<comment type="caution">
    <text evidence="2">The sequence shown here is derived from an EMBL/GenBank/DDBJ whole genome shotgun (WGS) entry which is preliminary data.</text>
</comment>
<keyword evidence="1" id="KW-0812">Transmembrane</keyword>
<feature type="transmembrane region" description="Helical" evidence="1">
    <location>
        <begin position="258"/>
        <end position="278"/>
    </location>
</feature>
<feature type="transmembrane region" description="Helical" evidence="1">
    <location>
        <begin position="223"/>
        <end position="246"/>
    </location>
</feature>
<feature type="transmembrane region" description="Helical" evidence="1">
    <location>
        <begin position="129"/>
        <end position="148"/>
    </location>
</feature>
<dbReference type="Gene3D" id="1.20.1530.20">
    <property type="match status" value="1"/>
</dbReference>
<evidence type="ECO:0008006" key="4">
    <source>
        <dbReference type="Google" id="ProtNLM"/>
    </source>
</evidence>
<dbReference type="EMBL" id="QBKS01000002">
    <property type="protein sequence ID" value="PTX54817.1"/>
    <property type="molecule type" value="Genomic_DNA"/>
</dbReference>
<feature type="transmembrane region" description="Helical" evidence="1">
    <location>
        <begin position="190"/>
        <end position="211"/>
    </location>
</feature>
<feature type="transmembrane region" description="Helical" evidence="1">
    <location>
        <begin position="67"/>
        <end position="89"/>
    </location>
</feature>